<name>A0A0A9FEL0_ARUDO</name>
<evidence type="ECO:0000256" key="1">
    <source>
        <dbReference type="SAM" id="MobiDB-lite"/>
    </source>
</evidence>
<protein>
    <submittedName>
        <fullName evidence="2">Uncharacterized protein</fullName>
    </submittedName>
</protein>
<organism evidence="2">
    <name type="scientific">Arundo donax</name>
    <name type="common">Giant reed</name>
    <name type="synonym">Donax arundinaceus</name>
    <dbReference type="NCBI Taxonomy" id="35708"/>
    <lineage>
        <taxon>Eukaryota</taxon>
        <taxon>Viridiplantae</taxon>
        <taxon>Streptophyta</taxon>
        <taxon>Embryophyta</taxon>
        <taxon>Tracheophyta</taxon>
        <taxon>Spermatophyta</taxon>
        <taxon>Magnoliopsida</taxon>
        <taxon>Liliopsida</taxon>
        <taxon>Poales</taxon>
        <taxon>Poaceae</taxon>
        <taxon>PACMAD clade</taxon>
        <taxon>Arundinoideae</taxon>
        <taxon>Arundineae</taxon>
        <taxon>Arundo</taxon>
    </lineage>
</organism>
<reference evidence="2" key="2">
    <citation type="journal article" date="2015" name="Data Brief">
        <title>Shoot transcriptome of the giant reed, Arundo donax.</title>
        <authorList>
            <person name="Barrero R.A."/>
            <person name="Guerrero F.D."/>
            <person name="Moolhuijzen P."/>
            <person name="Goolsby J.A."/>
            <person name="Tidwell J."/>
            <person name="Bellgard S.E."/>
            <person name="Bellgard M.I."/>
        </authorList>
    </citation>
    <scope>NUCLEOTIDE SEQUENCE</scope>
    <source>
        <tissue evidence="2">Shoot tissue taken approximately 20 cm above the soil surface</tissue>
    </source>
</reference>
<sequence length="104" mass="11993">MASNGTISIPLSRDKQIRRHQIKLVHQRHPFVKLGEEDRTKKTTTKLYQIKTHACIGMHTHVRTIVAMRPCLPFLSSSSSSGRGRRLTAGSRRRTRPRRPQARR</sequence>
<feature type="compositionally biased region" description="Basic residues" evidence="1">
    <location>
        <begin position="83"/>
        <end position="104"/>
    </location>
</feature>
<dbReference type="AlphaFoldDB" id="A0A0A9FEL0"/>
<proteinExistence type="predicted"/>
<accession>A0A0A9FEL0</accession>
<feature type="region of interest" description="Disordered" evidence="1">
    <location>
        <begin position="74"/>
        <end position="104"/>
    </location>
</feature>
<reference evidence="2" key="1">
    <citation type="submission" date="2014-09" db="EMBL/GenBank/DDBJ databases">
        <authorList>
            <person name="Magalhaes I.L.F."/>
            <person name="Oliveira U."/>
            <person name="Santos F.R."/>
            <person name="Vidigal T.H.D.A."/>
            <person name="Brescovit A.D."/>
            <person name="Santos A.J."/>
        </authorList>
    </citation>
    <scope>NUCLEOTIDE SEQUENCE</scope>
    <source>
        <tissue evidence="2">Shoot tissue taken approximately 20 cm above the soil surface</tissue>
    </source>
</reference>
<dbReference type="EMBL" id="GBRH01189340">
    <property type="protein sequence ID" value="JAE08556.1"/>
    <property type="molecule type" value="Transcribed_RNA"/>
</dbReference>
<evidence type="ECO:0000313" key="2">
    <source>
        <dbReference type="EMBL" id="JAE08556.1"/>
    </source>
</evidence>